<evidence type="ECO:0000313" key="2">
    <source>
        <dbReference type="EMBL" id="KAA8587945.1"/>
    </source>
</evidence>
<evidence type="ECO:0000256" key="1">
    <source>
        <dbReference type="SAM" id="MobiDB-lite"/>
    </source>
</evidence>
<dbReference type="Proteomes" id="UP000327493">
    <property type="component" value="Chromosome 11"/>
</dbReference>
<organism evidence="2 3">
    <name type="scientific">Etheostoma spectabile</name>
    <name type="common">orangethroat darter</name>
    <dbReference type="NCBI Taxonomy" id="54343"/>
    <lineage>
        <taxon>Eukaryota</taxon>
        <taxon>Metazoa</taxon>
        <taxon>Chordata</taxon>
        <taxon>Craniata</taxon>
        <taxon>Vertebrata</taxon>
        <taxon>Euteleostomi</taxon>
        <taxon>Actinopterygii</taxon>
        <taxon>Neopterygii</taxon>
        <taxon>Teleostei</taxon>
        <taxon>Neoteleostei</taxon>
        <taxon>Acanthomorphata</taxon>
        <taxon>Eupercaria</taxon>
        <taxon>Perciformes</taxon>
        <taxon>Percoidei</taxon>
        <taxon>Percidae</taxon>
        <taxon>Etheostomatinae</taxon>
        <taxon>Etheostoma</taxon>
    </lineage>
</organism>
<dbReference type="AlphaFoldDB" id="A0A5J5D5W3"/>
<dbReference type="EMBL" id="VOFY01000011">
    <property type="protein sequence ID" value="KAA8587945.1"/>
    <property type="molecule type" value="Genomic_DNA"/>
</dbReference>
<accession>A0A5J5D5W3</accession>
<gene>
    <name evidence="2" type="ORF">FQN60_001139</name>
</gene>
<proteinExistence type="predicted"/>
<name>A0A5J5D5W3_9PERO</name>
<keyword evidence="3" id="KW-1185">Reference proteome</keyword>
<reference evidence="2 3" key="1">
    <citation type="submission" date="2019-08" db="EMBL/GenBank/DDBJ databases">
        <title>A chromosome-level genome assembly, high-density linkage maps, and genome scans reveal the genomic architecture of hybrid incompatibilities underlying speciation via character displacement in darters (Percidae: Etheostominae).</title>
        <authorList>
            <person name="Moran R.L."/>
            <person name="Catchen J.M."/>
            <person name="Fuller R.C."/>
        </authorList>
    </citation>
    <scope>NUCLEOTIDE SEQUENCE [LARGE SCALE GENOMIC DNA]</scope>
    <source>
        <strain evidence="2">EspeVRDwgs_2016</strain>
        <tissue evidence="2">Muscle</tissue>
    </source>
</reference>
<feature type="region of interest" description="Disordered" evidence="1">
    <location>
        <begin position="103"/>
        <end position="133"/>
    </location>
</feature>
<sequence length="203" mass="21804">MILSLTVAAFFDSIGYVMGDSHPEGALCDFQACWLTYFDWSALAWVCLITGKSFLASVLIMKSMPAFYQVVPSDGVGGAAGHGLFATAKGLLWTRRSLVSSAKRRRQDRAGGGGSEEDSVKGDERGRRMKSRGQRFVTEVQNFRATHAIVKKATPPPPLVSSLQQSTHPPPRLSIITGTCAGVIGRCLFRRADGTCLCSASSS</sequence>
<evidence type="ECO:0000313" key="3">
    <source>
        <dbReference type="Proteomes" id="UP000327493"/>
    </source>
</evidence>
<comment type="caution">
    <text evidence="2">The sequence shown here is derived from an EMBL/GenBank/DDBJ whole genome shotgun (WGS) entry which is preliminary data.</text>
</comment>
<protein>
    <submittedName>
        <fullName evidence="2">Uncharacterized protein</fullName>
    </submittedName>
</protein>